<keyword evidence="4" id="KW-0963">Cytoplasm</keyword>
<organism evidence="8 9">
    <name type="scientific">Legionella septentrionalis</name>
    <dbReference type="NCBI Taxonomy" id="2498109"/>
    <lineage>
        <taxon>Bacteria</taxon>
        <taxon>Pseudomonadati</taxon>
        <taxon>Pseudomonadota</taxon>
        <taxon>Gammaproteobacteria</taxon>
        <taxon>Legionellales</taxon>
        <taxon>Legionellaceae</taxon>
        <taxon>Legionella</taxon>
    </lineage>
</organism>
<dbReference type="EMBL" id="RZGR01000050">
    <property type="protein sequence ID" value="RUQ79205.1"/>
    <property type="molecule type" value="Genomic_DNA"/>
</dbReference>
<evidence type="ECO:0000313" key="8">
    <source>
        <dbReference type="EMBL" id="RUQ79205.1"/>
    </source>
</evidence>
<evidence type="ECO:0000256" key="1">
    <source>
        <dbReference type="ARBA" id="ARBA00010835"/>
    </source>
</evidence>
<comment type="PTM">
    <text evidence="4">Methylated by PrmC. Methylation increases the termination efficiency of RF2.</text>
</comment>
<dbReference type="PANTHER" id="PTHR43116">
    <property type="entry name" value="PEPTIDE CHAIN RELEASE FACTOR 2"/>
    <property type="match status" value="1"/>
</dbReference>
<keyword evidence="6" id="KW-0175">Coiled coil</keyword>
<reference evidence="8 9" key="1">
    <citation type="submission" date="2018-12" db="EMBL/GenBank/DDBJ databases">
        <title>Legionella sp,whole genome shotgun sequence.</title>
        <authorList>
            <person name="Wu H."/>
        </authorList>
    </citation>
    <scope>NUCLEOTIDE SEQUENCE [LARGE SCALE GENOMIC DNA]</scope>
    <source>
        <strain evidence="9">km714</strain>
    </source>
</reference>
<dbReference type="Gene3D" id="1.20.58.410">
    <property type="entry name" value="Release factor"/>
    <property type="match status" value="1"/>
</dbReference>
<comment type="subcellular location">
    <subcellularLocation>
        <location evidence="4">Cytoplasm</location>
    </subcellularLocation>
</comment>
<evidence type="ECO:0000256" key="4">
    <source>
        <dbReference type="HAMAP-Rule" id="MF_00094"/>
    </source>
</evidence>
<dbReference type="Pfam" id="PF03462">
    <property type="entry name" value="PCRF"/>
    <property type="match status" value="1"/>
</dbReference>
<feature type="coiled-coil region" evidence="6">
    <location>
        <begin position="281"/>
        <end position="315"/>
    </location>
</feature>
<dbReference type="SUPFAM" id="SSF75620">
    <property type="entry name" value="Release factor"/>
    <property type="match status" value="1"/>
</dbReference>
<protein>
    <recommendedName>
        <fullName evidence="4 5">Peptide chain release factor 2</fullName>
        <shortName evidence="4">RF-2</shortName>
    </recommendedName>
</protein>
<keyword evidence="3 4" id="KW-0648">Protein biosynthesis</keyword>
<dbReference type="PROSITE" id="PS00745">
    <property type="entry name" value="RF_PROK_I"/>
    <property type="match status" value="1"/>
</dbReference>
<dbReference type="Proteomes" id="UP000288012">
    <property type="component" value="Unassembled WGS sequence"/>
</dbReference>
<comment type="similarity">
    <text evidence="1 4">Belongs to the prokaryotic/mitochondrial release factor family.</text>
</comment>
<comment type="function">
    <text evidence="4">Peptide chain release factor 2 directs the termination of translation in response to the peptide chain termination codons UGA and UAA.</text>
</comment>
<dbReference type="Pfam" id="PF00472">
    <property type="entry name" value="RF-1"/>
    <property type="match status" value="1"/>
</dbReference>
<keyword evidence="2 4" id="KW-0488">Methylation</keyword>
<dbReference type="InterPro" id="IPR004374">
    <property type="entry name" value="PrfB"/>
</dbReference>
<evidence type="ECO:0000256" key="5">
    <source>
        <dbReference type="NCBIfam" id="TIGR00020"/>
    </source>
</evidence>
<dbReference type="FunFam" id="3.30.160.20:FF:000010">
    <property type="entry name" value="Peptide chain release factor 2"/>
    <property type="match status" value="1"/>
</dbReference>
<sequence length="368" mass="41532">MLEVNQIHHTLTDLKTRVHALRGYLDFDTKRERLEEVVRELESPGIWDNPEQAQALGRERAQLEAVVFQLENLLQGIDDLIEIFNMAREEEDTQAIEDVASETHAIEKQVETLEFRRMFSGKMDKASAYMDIQAGSGGTEAQDWAEMLLRMYLRWGEHHGFTTELIECSPGEVAGIKSATIHFVGEYAYGWLRTETGVHRLVRKSPFDSGNRRHTSFAAVFLSPEVDDDIDIAINPADLRIDTYRASGAGGQHVNRTDSAVRITHEPTGIVVQCQTDRSQHKNKDQAMKQLRAKLYELEMQKKNAEQQALEASKSDIGWGSQIRSYVLDQSRIKDLRTGVETSNTQAVLDGDLDQFIEASLKSGVGEV</sequence>
<feature type="domain" description="Prokaryotic-type class I peptide chain release factors" evidence="7">
    <location>
        <begin position="245"/>
        <end position="261"/>
    </location>
</feature>
<comment type="caution">
    <text evidence="8">The sequence shown here is derived from an EMBL/GenBank/DDBJ whole genome shotgun (WGS) entry which is preliminary data.</text>
</comment>
<dbReference type="InterPro" id="IPR000352">
    <property type="entry name" value="Pep_chain_release_fac_I"/>
</dbReference>
<dbReference type="Gene3D" id="3.30.70.1660">
    <property type="match status" value="1"/>
</dbReference>
<evidence type="ECO:0000256" key="3">
    <source>
        <dbReference type="ARBA" id="ARBA00022917"/>
    </source>
</evidence>
<evidence type="ECO:0000313" key="9">
    <source>
        <dbReference type="Proteomes" id="UP000288012"/>
    </source>
</evidence>
<dbReference type="InterPro" id="IPR045853">
    <property type="entry name" value="Pep_chain_release_fac_I_sf"/>
</dbReference>
<dbReference type="NCBIfam" id="TIGR00020">
    <property type="entry name" value="prfB"/>
    <property type="match status" value="1"/>
</dbReference>
<gene>
    <name evidence="4 8" type="primary">prfB</name>
    <name evidence="8" type="ORF">EKM59_11280</name>
</gene>
<feature type="modified residue" description="N5-methylglutamine" evidence="4">
    <location>
        <position position="252"/>
    </location>
</feature>
<dbReference type="PANTHER" id="PTHR43116:SF3">
    <property type="entry name" value="CLASS I PEPTIDE CHAIN RELEASE FACTOR"/>
    <property type="match status" value="1"/>
</dbReference>
<evidence type="ECO:0000256" key="6">
    <source>
        <dbReference type="SAM" id="Coils"/>
    </source>
</evidence>
<dbReference type="AlphaFoldDB" id="A0A3S0VM02"/>
<accession>A0A3S0VM02</accession>
<proteinExistence type="inferred from homology"/>
<dbReference type="Gene3D" id="3.30.160.20">
    <property type="match status" value="1"/>
</dbReference>
<name>A0A3S0VM02_9GAMM</name>
<dbReference type="GO" id="GO:0016149">
    <property type="term" value="F:translation release factor activity, codon specific"/>
    <property type="evidence" value="ECO:0007669"/>
    <property type="project" value="UniProtKB-UniRule"/>
</dbReference>
<keyword evidence="9" id="KW-1185">Reference proteome</keyword>
<dbReference type="HAMAP" id="MF_00094">
    <property type="entry name" value="Rel_fac_2"/>
    <property type="match status" value="1"/>
</dbReference>
<dbReference type="GO" id="GO:0005737">
    <property type="term" value="C:cytoplasm"/>
    <property type="evidence" value="ECO:0007669"/>
    <property type="project" value="UniProtKB-SubCell"/>
</dbReference>
<dbReference type="RefSeq" id="WP_127056982.1">
    <property type="nucleotide sequence ID" value="NZ_RZGR01000050.1"/>
</dbReference>
<dbReference type="InterPro" id="IPR005139">
    <property type="entry name" value="PCRF"/>
</dbReference>
<evidence type="ECO:0000259" key="7">
    <source>
        <dbReference type="PROSITE" id="PS00745"/>
    </source>
</evidence>
<dbReference type="SMART" id="SM00937">
    <property type="entry name" value="PCRF"/>
    <property type="match status" value="1"/>
</dbReference>
<evidence type="ECO:0000256" key="2">
    <source>
        <dbReference type="ARBA" id="ARBA00022481"/>
    </source>
</evidence>